<sequence length="360" mass="38840">MRRPGHLVLADGSVLAGELVGFEPPEGVATGELVFNTVLSGYQEVLSDPSYAGQVVCFTYPHIGNYGVTPEDDEARRPFCRGVVVRDLTATPSSWRAGEPLEAYLRRHQVPGIAGVDTRRLTRLVRREGAMGCAFGWRDVEELAAAARAEPGTTGRDLVREVTTAAPYELGAGPWRVVALDFGVKRTMLRLLAERARVTVVPASTKAEEVLALEPDGVLLSNGPGDPAALDAQAACVAGLLGRVPVFGICLGHQLLCRAVGAETYKLPFGHHGGNHPVRRLDTGQVEVTAQNHNYAVDRASLPKEAEVTHVNLNDGVVEGIALPRAQAFSVQYHPEAGPGPHDARYLFGRFWRLVEERSH</sequence>
<evidence type="ECO:0000256" key="1">
    <source>
        <dbReference type="ARBA" id="ARBA00005077"/>
    </source>
</evidence>
<dbReference type="CDD" id="cd01744">
    <property type="entry name" value="GATase1_CPSase"/>
    <property type="match status" value="1"/>
</dbReference>
<evidence type="ECO:0000256" key="2">
    <source>
        <dbReference type="ARBA" id="ARBA00007800"/>
    </source>
</evidence>
<feature type="domain" description="Carbamoyl-phosphate synthase small subunit N-terminal" evidence="9">
    <location>
        <begin position="3"/>
        <end position="136"/>
    </location>
</feature>
<dbReference type="PANTHER" id="PTHR43418:SF7">
    <property type="entry name" value="CARBAMOYL-PHOSPHATE SYNTHASE SMALL CHAIN"/>
    <property type="match status" value="1"/>
</dbReference>
<comment type="pathway">
    <text evidence="1 8">Amino-acid biosynthesis; L-arginine biosynthesis; carbamoyl phosphate from bicarbonate: step 1/1.</text>
</comment>
<dbReference type="InterPro" id="IPR036480">
    <property type="entry name" value="CarbP_synth_ssu_N_sf"/>
</dbReference>
<dbReference type="SUPFAM" id="SSF52021">
    <property type="entry name" value="Carbamoyl phosphate synthetase, small subunit N-terminal domain"/>
    <property type="match status" value="1"/>
</dbReference>
<gene>
    <name evidence="8 10" type="primary">carA</name>
    <name evidence="10" type="ORF">ACFFRE_10050</name>
</gene>
<keyword evidence="4 8" id="KW-0547">Nucleotide-binding</keyword>
<dbReference type="SMART" id="SM01097">
    <property type="entry name" value="CPSase_sm_chain"/>
    <property type="match status" value="1"/>
</dbReference>
<feature type="active site" evidence="8">
    <location>
        <position position="336"/>
    </location>
</feature>
<comment type="caution">
    <text evidence="8">Lacks conserved residue(s) required for the propagation of feature annotation.</text>
</comment>
<feature type="binding site" evidence="8">
    <location>
        <position position="254"/>
    </location>
    <ligand>
        <name>L-glutamine</name>
        <dbReference type="ChEBI" id="CHEBI:58359"/>
    </ligand>
</feature>
<keyword evidence="6 8" id="KW-0315">Glutamine amidotransferase</keyword>
<feature type="binding site" evidence="8">
    <location>
        <position position="223"/>
    </location>
    <ligand>
        <name>L-glutamine</name>
        <dbReference type="ChEBI" id="CHEBI:58359"/>
    </ligand>
</feature>
<feature type="binding site" evidence="8">
    <location>
        <position position="225"/>
    </location>
    <ligand>
        <name>L-glutamine</name>
        <dbReference type="ChEBI" id="CHEBI:58359"/>
    </ligand>
</feature>
<evidence type="ECO:0000313" key="10">
    <source>
        <dbReference type="EMBL" id="MFC0082471.1"/>
    </source>
</evidence>
<feature type="binding site" evidence="8">
    <location>
        <position position="292"/>
    </location>
    <ligand>
        <name>L-glutamine</name>
        <dbReference type="ChEBI" id="CHEBI:58359"/>
    </ligand>
</feature>
<dbReference type="Proteomes" id="UP001589788">
    <property type="component" value="Unassembled WGS sequence"/>
</dbReference>
<comment type="catalytic activity">
    <reaction evidence="7 8">
        <text>hydrogencarbonate + L-glutamine + 2 ATP + H2O = carbamoyl phosphate + L-glutamate + 2 ADP + phosphate + 2 H(+)</text>
        <dbReference type="Rhea" id="RHEA:18633"/>
        <dbReference type="ChEBI" id="CHEBI:15377"/>
        <dbReference type="ChEBI" id="CHEBI:15378"/>
        <dbReference type="ChEBI" id="CHEBI:17544"/>
        <dbReference type="ChEBI" id="CHEBI:29985"/>
        <dbReference type="ChEBI" id="CHEBI:30616"/>
        <dbReference type="ChEBI" id="CHEBI:43474"/>
        <dbReference type="ChEBI" id="CHEBI:58228"/>
        <dbReference type="ChEBI" id="CHEBI:58359"/>
        <dbReference type="ChEBI" id="CHEBI:456216"/>
        <dbReference type="EC" id="6.3.5.5"/>
    </reaction>
</comment>
<feature type="binding site" evidence="8">
    <location>
        <position position="251"/>
    </location>
    <ligand>
        <name>L-glutamine</name>
        <dbReference type="ChEBI" id="CHEBI:58359"/>
    </ligand>
</feature>
<comment type="function">
    <text evidence="8">Small subunit of the glutamine-dependent carbamoyl phosphate synthetase (CPSase). CPSase catalyzes the formation of carbamoyl phosphate from the ammonia moiety of glutamine, carbonate, and phosphate donated by ATP, constituting the first step of 2 biosynthetic pathways, one leading to arginine and/or urea and the other to pyrimidine nucleotides. The small subunit (glutamine amidotransferase) binds and cleaves glutamine to supply the large subunit with the substrate ammonia.</text>
</comment>
<dbReference type="SUPFAM" id="SSF52317">
    <property type="entry name" value="Class I glutamine amidotransferase-like"/>
    <property type="match status" value="1"/>
</dbReference>
<evidence type="ECO:0000256" key="8">
    <source>
        <dbReference type="HAMAP-Rule" id="MF_01209"/>
    </source>
</evidence>
<dbReference type="InterPro" id="IPR035686">
    <property type="entry name" value="CPSase_GATase1"/>
</dbReference>
<protein>
    <recommendedName>
        <fullName evidence="8">Carbamoyl phosphate synthase small chain</fullName>
        <ecNumber evidence="8">6.3.5.5</ecNumber>
    </recommendedName>
    <alternativeName>
        <fullName evidence="8">Carbamoyl phosphate synthetase glutamine chain</fullName>
    </alternativeName>
</protein>
<dbReference type="Pfam" id="PF00988">
    <property type="entry name" value="CPSase_sm_chain"/>
    <property type="match status" value="1"/>
</dbReference>
<name>A0ABV6C453_9ACTN</name>
<keyword evidence="11" id="KW-1185">Reference proteome</keyword>
<feature type="binding site" evidence="8">
    <location>
        <position position="295"/>
    </location>
    <ligand>
        <name>L-glutamine</name>
        <dbReference type="ChEBI" id="CHEBI:58359"/>
    </ligand>
</feature>
<feature type="region of interest" description="CPSase" evidence="8">
    <location>
        <begin position="1"/>
        <end position="176"/>
    </location>
</feature>
<dbReference type="InterPro" id="IPR006274">
    <property type="entry name" value="CarbamoylP_synth_ssu"/>
</dbReference>
<dbReference type="GO" id="GO:0004088">
    <property type="term" value="F:carbamoyl-phosphate synthase (glutamine-hydrolyzing) activity"/>
    <property type="evidence" value="ECO:0007669"/>
    <property type="project" value="UniProtKB-EC"/>
</dbReference>
<dbReference type="EMBL" id="JBHLYQ010000106">
    <property type="protein sequence ID" value="MFC0082471.1"/>
    <property type="molecule type" value="Genomic_DNA"/>
</dbReference>
<evidence type="ECO:0000256" key="6">
    <source>
        <dbReference type="ARBA" id="ARBA00022962"/>
    </source>
</evidence>
<feature type="active site" evidence="8">
    <location>
        <position position="334"/>
    </location>
</feature>
<keyword evidence="8" id="KW-0028">Amino-acid biosynthesis</keyword>
<dbReference type="RefSeq" id="WP_248107777.1">
    <property type="nucleotide sequence ID" value="NZ_JAKHEX010000011.1"/>
</dbReference>
<dbReference type="PROSITE" id="PS51273">
    <property type="entry name" value="GATASE_TYPE_1"/>
    <property type="match status" value="1"/>
</dbReference>
<dbReference type="Gene3D" id="3.40.50.880">
    <property type="match status" value="1"/>
</dbReference>
<accession>A0ABV6C453</accession>
<dbReference type="Gene3D" id="3.50.30.20">
    <property type="entry name" value="Carbamoyl-phosphate synthase small subunit, N-terminal domain"/>
    <property type="match status" value="1"/>
</dbReference>
<proteinExistence type="inferred from homology"/>
<evidence type="ECO:0000259" key="9">
    <source>
        <dbReference type="SMART" id="SM01097"/>
    </source>
</evidence>
<dbReference type="PRINTS" id="PR00097">
    <property type="entry name" value="ANTSNTHASEII"/>
</dbReference>
<dbReference type="PRINTS" id="PR00099">
    <property type="entry name" value="CPSGATASE"/>
</dbReference>
<feature type="binding site" evidence="8">
    <location>
        <position position="50"/>
    </location>
    <ligand>
        <name>L-glutamine</name>
        <dbReference type="ChEBI" id="CHEBI:58359"/>
    </ligand>
</feature>
<evidence type="ECO:0000256" key="7">
    <source>
        <dbReference type="ARBA" id="ARBA00048816"/>
    </source>
</evidence>
<comment type="subunit">
    <text evidence="8">Composed of two chains; the small (or glutamine) chain promotes the hydrolysis of glutamine to ammonia, which is used by the large (or ammonia) chain to synthesize carbamoyl phosphate. Tetramer of heterodimers (alpha,beta)4.</text>
</comment>
<comment type="caution">
    <text evidence="10">The sequence shown here is derived from an EMBL/GenBank/DDBJ whole genome shotgun (WGS) entry which is preliminary data.</text>
</comment>
<keyword evidence="5 8" id="KW-0067">ATP-binding</keyword>
<organism evidence="10 11">
    <name type="scientific">Aciditerrimonas ferrireducens</name>
    <dbReference type="NCBI Taxonomy" id="667306"/>
    <lineage>
        <taxon>Bacteria</taxon>
        <taxon>Bacillati</taxon>
        <taxon>Actinomycetota</taxon>
        <taxon>Acidimicrobiia</taxon>
        <taxon>Acidimicrobiales</taxon>
        <taxon>Acidimicrobiaceae</taxon>
        <taxon>Aciditerrimonas</taxon>
    </lineage>
</organism>
<evidence type="ECO:0000256" key="3">
    <source>
        <dbReference type="ARBA" id="ARBA00022598"/>
    </source>
</evidence>
<reference evidence="10 11" key="1">
    <citation type="submission" date="2024-09" db="EMBL/GenBank/DDBJ databases">
        <authorList>
            <person name="Sun Q."/>
            <person name="Mori K."/>
        </authorList>
    </citation>
    <scope>NUCLEOTIDE SEQUENCE [LARGE SCALE GENOMIC DNA]</scope>
    <source>
        <strain evidence="10 11">JCM 15389</strain>
    </source>
</reference>
<keyword evidence="8" id="KW-0665">Pyrimidine biosynthesis</keyword>
<dbReference type="EC" id="6.3.5.5" evidence="8"/>
<dbReference type="Pfam" id="PF00117">
    <property type="entry name" value="GATase"/>
    <property type="match status" value="1"/>
</dbReference>
<comment type="similarity">
    <text evidence="2 8">Belongs to the CarA family.</text>
</comment>
<dbReference type="NCBIfam" id="TIGR01368">
    <property type="entry name" value="CPSaseIIsmall"/>
    <property type="match status" value="1"/>
</dbReference>
<dbReference type="PRINTS" id="PR00096">
    <property type="entry name" value="GATASE"/>
</dbReference>
<dbReference type="InterPro" id="IPR029062">
    <property type="entry name" value="Class_I_gatase-like"/>
</dbReference>
<evidence type="ECO:0000256" key="5">
    <source>
        <dbReference type="ARBA" id="ARBA00022840"/>
    </source>
</evidence>
<dbReference type="PANTHER" id="PTHR43418">
    <property type="entry name" value="MULTIFUNCTIONAL TRYPTOPHAN BIOSYNTHESIS PROTEIN-RELATED"/>
    <property type="match status" value="1"/>
</dbReference>
<comment type="catalytic activity">
    <reaction evidence="8">
        <text>L-glutamine + H2O = L-glutamate + NH4(+)</text>
        <dbReference type="Rhea" id="RHEA:15889"/>
        <dbReference type="ChEBI" id="CHEBI:15377"/>
        <dbReference type="ChEBI" id="CHEBI:28938"/>
        <dbReference type="ChEBI" id="CHEBI:29985"/>
        <dbReference type="ChEBI" id="CHEBI:58359"/>
    </reaction>
</comment>
<keyword evidence="3 8" id="KW-0436">Ligase</keyword>
<dbReference type="NCBIfam" id="NF009475">
    <property type="entry name" value="PRK12838.1"/>
    <property type="match status" value="1"/>
</dbReference>
<dbReference type="InterPro" id="IPR017926">
    <property type="entry name" value="GATASE"/>
</dbReference>
<dbReference type="InterPro" id="IPR002474">
    <property type="entry name" value="CarbamoylP_synth_ssu_N"/>
</dbReference>
<feature type="active site" description="Nucleophile" evidence="8">
    <location>
        <position position="250"/>
    </location>
</feature>
<dbReference type="HAMAP" id="MF_01209">
    <property type="entry name" value="CPSase_S_chain"/>
    <property type="match status" value="1"/>
</dbReference>
<keyword evidence="8" id="KW-0055">Arginine biosynthesis</keyword>
<dbReference type="InterPro" id="IPR050472">
    <property type="entry name" value="Anth_synth/Amidotransfase"/>
</dbReference>
<evidence type="ECO:0000256" key="4">
    <source>
        <dbReference type="ARBA" id="ARBA00022741"/>
    </source>
</evidence>
<evidence type="ECO:0000313" key="11">
    <source>
        <dbReference type="Proteomes" id="UP001589788"/>
    </source>
</evidence>
<comment type="pathway">
    <text evidence="8">Pyrimidine metabolism; UMP biosynthesis via de novo pathway; (S)-dihydroorotate from bicarbonate: step 1/3.</text>
</comment>